<evidence type="ECO:0000313" key="2">
    <source>
        <dbReference type="Proteomes" id="UP000247345"/>
    </source>
</evidence>
<evidence type="ECO:0000313" key="1">
    <source>
        <dbReference type="EMBL" id="PQJ69647.1"/>
    </source>
</evidence>
<dbReference type="EMBL" id="MSCK01000002">
    <property type="protein sequence ID" value="PQJ69647.1"/>
    <property type="molecule type" value="Genomic_DNA"/>
</dbReference>
<comment type="caution">
    <text evidence="1">The sequence shown here is derived from an EMBL/GenBank/DDBJ whole genome shotgun (WGS) entry which is preliminary data.</text>
</comment>
<dbReference type="Proteomes" id="UP000247345">
    <property type="component" value="Unassembled WGS sequence"/>
</dbReference>
<proteinExistence type="predicted"/>
<reference evidence="1 2" key="1">
    <citation type="submission" date="2016-12" db="EMBL/GenBank/DDBJ databases">
        <title>Trade-off between light-utilization and light-protection in marine flavobacteria.</title>
        <authorList>
            <person name="Kumagai Y."/>
            <person name="Yoshizawa S."/>
            <person name="Kogure K."/>
            <person name="Iwasaki W."/>
        </authorList>
    </citation>
    <scope>NUCLEOTIDE SEQUENCE [LARGE SCALE GENOMIC DNA]</scope>
    <source>
        <strain evidence="1 2">KCTC 12100</strain>
    </source>
</reference>
<accession>A0A2P6C9P1</accession>
<gene>
    <name evidence="1" type="ORF">BTO14_16785</name>
</gene>
<sequence>MDLEARKITFVQEFLRLQNVEIVSGLEKLLRKRKAELIENNFKPMTMEQYDAEIDQAMEDSKNGRMIKATDLKAKIQKWS</sequence>
<dbReference type="RefSeq" id="WP_105050557.1">
    <property type="nucleotide sequence ID" value="NZ_CP150661.1"/>
</dbReference>
<organism evidence="1 2">
    <name type="scientific">Polaribacter butkevichii</name>
    <dbReference type="NCBI Taxonomy" id="218490"/>
    <lineage>
        <taxon>Bacteria</taxon>
        <taxon>Pseudomonadati</taxon>
        <taxon>Bacteroidota</taxon>
        <taxon>Flavobacteriia</taxon>
        <taxon>Flavobacteriales</taxon>
        <taxon>Flavobacteriaceae</taxon>
    </lineage>
</organism>
<dbReference type="OrthoDB" id="773198at2"/>
<protein>
    <recommendedName>
        <fullName evidence="3">Addiction module protein</fullName>
    </recommendedName>
</protein>
<keyword evidence="2" id="KW-1185">Reference proteome</keyword>
<evidence type="ECO:0008006" key="3">
    <source>
        <dbReference type="Google" id="ProtNLM"/>
    </source>
</evidence>
<dbReference type="AlphaFoldDB" id="A0A2P6C9P1"/>
<name>A0A2P6C9P1_9FLAO</name>